<keyword evidence="1" id="KW-0472">Membrane</keyword>
<organism evidence="2 5">
    <name type="scientific">Poseidonibacter ostreae</name>
    <dbReference type="NCBI Taxonomy" id="2654171"/>
    <lineage>
        <taxon>Bacteria</taxon>
        <taxon>Pseudomonadati</taxon>
        <taxon>Campylobacterota</taxon>
        <taxon>Epsilonproteobacteria</taxon>
        <taxon>Campylobacterales</taxon>
        <taxon>Arcobacteraceae</taxon>
        <taxon>Poseidonibacter</taxon>
    </lineage>
</organism>
<gene>
    <name evidence="3" type="ORF">GBG18_12705</name>
    <name evidence="2" type="ORF">GBG19_13265</name>
</gene>
<accession>A0A6L4WQ74</accession>
<name>A0A6L4WQ74_9BACT</name>
<evidence type="ECO:0000256" key="1">
    <source>
        <dbReference type="SAM" id="Phobius"/>
    </source>
</evidence>
<feature type="transmembrane region" description="Helical" evidence="1">
    <location>
        <begin position="46"/>
        <end position="64"/>
    </location>
</feature>
<feature type="transmembrane region" description="Helical" evidence="1">
    <location>
        <begin position="76"/>
        <end position="96"/>
    </location>
</feature>
<evidence type="ECO:0000313" key="5">
    <source>
        <dbReference type="Proteomes" id="UP000472839"/>
    </source>
</evidence>
<reference evidence="4 5" key="1">
    <citation type="submission" date="2019-10" db="EMBL/GenBank/DDBJ databases">
        <title>Poseidonibacter ostreae sp. nov., isolated from the gut of the Ostrea denselamellosa.</title>
        <authorList>
            <person name="Choi A."/>
        </authorList>
    </citation>
    <scope>NUCLEOTIDE SEQUENCE [LARGE SCALE GENOMIC DNA]</scope>
    <source>
        <strain evidence="2 5">SJOD-M-33</strain>
        <strain evidence="3 4">SJOD-M-5</strain>
    </source>
</reference>
<keyword evidence="1" id="KW-1133">Transmembrane helix</keyword>
<feature type="transmembrane region" description="Helical" evidence="1">
    <location>
        <begin position="195"/>
        <end position="215"/>
    </location>
</feature>
<protein>
    <submittedName>
        <fullName evidence="2">Multidrug resistance efflux transporter family protein</fullName>
    </submittedName>
</protein>
<feature type="transmembrane region" description="Helical" evidence="1">
    <location>
        <begin position="286"/>
        <end position="305"/>
    </location>
</feature>
<evidence type="ECO:0000313" key="2">
    <source>
        <dbReference type="EMBL" id="KAB7885957.1"/>
    </source>
</evidence>
<dbReference type="Proteomes" id="UP000472839">
    <property type="component" value="Unassembled WGS sequence"/>
</dbReference>
<keyword evidence="1" id="KW-0812">Transmembrane</keyword>
<sequence length="310" mass="34612">MKNSPIFLLSLGLLSALFFSATFLINKVIANEGGHWFYSGSLRYFYTIFFISILLILYKGLAYYKSVLLEYLQNFRFWTIAGSIGFGIFYSMICFAAEYSPAWVLVTTWQLTIFASIFVLVLFGKKLNKITILSSILVVVGITIVNLSHFELSNIDSLLYSILPIVLAAFAFPYGNQMVWEEKKKRDASVLNNSFSKVFLLTIGSSPLWLVLFLFLEVGKPSGSQLINVAFISILSGVIATSIFLYARSKADSSSKIMLVDATISGEVIFTLILEVVFLNAMFPNMIGLLGMGITLVALFIMVYFDKSKV</sequence>
<keyword evidence="4" id="KW-1185">Reference proteome</keyword>
<feature type="transmembrane region" description="Helical" evidence="1">
    <location>
        <begin position="158"/>
        <end position="175"/>
    </location>
</feature>
<feature type="transmembrane region" description="Helical" evidence="1">
    <location>
        <begin position="102"/>
        <end position="123"/>
    </location>
</feature>
<dbReference type="InterPro" id="IPR032713">
    <property type="entry name" value="EmrE"/>
</dbReference>
<dbReference type="RefSeq" id="WP_152191614.1">
    <property type="nucleotide sequence ID" value="NZ_WFKI01000036.1"/>
</dbReference>
<dbReference type="Proteomes" id="UP000461010">
    <property type="component" value="Unassembled WGS sequence"/>
</dbReference>
<feature type="transmembrane region" description="Helical" evidence="1">
    <location>
        <begin position="130"/>
        <end position="152"/>
    </location>
</feature>
<feature type="transmembrane region" description="Helical" evidence="1">
    <location>
        <begin position="227"/>
        <end position="247"/>
    </location>
</feature>
<dbReference type="EMBL" id="WFKJ01000047">
    <property type="protein sequence ID" value="KAB7888610.1"/>
    <property type="molecule type" value="Genomic_DNA"/>
</dbReference>
<evidence type="ECO:0000313" key="4">
    <source>
        <dbReference type="Proteomes" id="UP000461010"/>
    </source>
</evidence>
<proteinExistence type="predicted"/>
<dbReference type="EMBL" id="WFKK01000049">
    <property type="protein sequence ID" value="KAB7885957.1"/>
    <property type="molecule type" value="Genomic_DNA"/>
</dbReference>
<comment type="caution">
    <text evidence="2">The sequence shown here is derived from an EMBL/GenBank/DDBJ whole genome shotgun (WGS) entry which is preliminary data.</text>
</comment>
<dbReference type="AlphaFoldDB" id="A0A6L4WQ74"/>
<feature type="transmembrane region" description="Helical" evidence="1">
    <location>
        <begin position="259"/>
        <end position="280"/>
    </location>
</feature>
<dbReference type="Pfam" id="PF13536">
    <property type="entry name" value="EmrE"/>
    <property type="match status" value="1"/>
</dbReference>
<evidence type="ECO:0000313" key="3">
    <source>
        <dbReference type="EMBL" id="KAB7888610.1"/>
    </source>
</evidence>